<keyword evidence="5" id="KW-0539">Nucleus</keyword>
<evidence type="ECO:0000256" key="2">
    <source>
        <dbReference type="ARBA" id="ARBA00023015"/>
    </source>
</evidence>
<keyword evidence="4" id="KW-0804">Transcription</keyword>
<name>A0A6J0JN98_RAPSA</name>
<dbReference type="GO" id="GO:0003677">
    <property type="term" value="F:DNA binding"/>
    <property type="evidence" value="ECO:0007669"/>
    <property type="project" value="UniProtKB-KW"/>
</dbReference>
<protein>
    <submittedName>
        <fullName evidence="8">NAC domain-containing protein 96</fullName>
    </submittedName>
</protein>
<evidence type="ECO:0000259" key="6">
    <source>
        <dbReference type="PROSITE" id="PS51005"/>
    </source>
</evidence>
<reference evidence="8" key="2">
    <citation type="submission" date="2025-08" db="UniProtKB">
        <authorList>
            <consortium name="RefSeq"/>
        </authorList>
    </citation>
    <scope>IDENTIFICATION</scope>
    <source>
        <tissue evidence="8">Leaf</tissue>
    </source>
</reference>
<gene>
    <name evidence="8" type="primary">LOC108809411</name>
</gene>
<dbReference type="RefSeq" id="XP_018437053.1">
    <property type="nucleotide sequence ID" value="XM_018581551.2"/>
</dbReference>
<proteinExistence type="predicted"/>
<evidence type="ECO:0000313" key="8">
    <source>
        <dbReference type="RefSeq" id="XP_018437053.1"/>
    </source>
</evidence>
<dbReference type="PANTHER" id="PTHR31744:SF208">
    <property type="entry name" value="(WILD MALAYSIAN BANANA) HYPOTHETICAL PROTEIN"/>
    <property type="match status" value="1"/>
</dbReference>
<keyword evidence="2" id="KW-0805">Transcription regulation</keyword>
<feature type="domain" description="NAC" evidence="6">
    <location>
        <begin position="6"/>
        <end position="160"/>
    </location>
</feature>
<dbReference type="InterPro" id="IPR003441">
    <property type="entry name" value="NAC-dom"/>
</dbReference>
<organism evidence="7 8">
    <name type="scientific">Raphanus sativus</name>
    <name type="common">Radish</name>
    <name type="synonym">Raphanus raphanistrum var. sativus</name>
    <dbReference type="NCBI Taxonomy" id="3726"/>
    <lineage>
        <taxon>Eukaryota</taxon>
        <taxon>Viridiplantae</taxon>
        <taxon>Streptophyta</taxon>
        <taxon>Embryophyta</taxon>
        <taxon>Tracheophyta</taxon>
        <taxon>Spermatophyta</taxon>
        <taxon>Magnoliopsida</taxon>
        <taxon>eudicotyledons</taxon>
        <taxon>Gunneridae</taxon>
        <taxon>Pentapetalae</taxon>
        <taxon>rosids</taxon>
        <taxon>malvids</taxon>
        <taxon>Brassicales</taxon>
        <taxon>Brassicaceae</taxon>
        <taxon>Brassiceae</taxon>
        <taxon>Raphanus</taxon>
    </lineage>
</organism>
<dbReference type="Proteomes" id="UP000504610">
    <property type="component" value="Chromosome 6"/>
</dbReference>
<dbReference type="PROSITE" id="PS51005">
    <property type="entry name" value="NAC"/>
    <property type="match status" value="1"/>
</dbReference>
<dbReference type="GO" id="GO:0005634">
    <property type="term" value="C:nucleus"/>
    <property type="evidence" value="ECO:0007669"/>
    <property type="project" value="UniProtKB-SubCell"/>
</dbReference>
<sequence>MGSSCLPPGFRFHPTDEELIDYYLKRKVKSLEIELEVIPVIDLYKFDPWELPDKSFLPNRDMEWFFFCSRDKKYPNGFRTNRGTKAGYWKATGKDRKITCLSSSAIGYRKTLVFYKGRAPLGDRTTWIMHEYRLCDDESSLQGSQHYYKGDFVLCRVAKKNKIKTCSKIRGNLSEQALGSGEISGYSSQVTSPSRYGTMPFHSFVNPVSTETDSSNIWISPDFIFDSSKEYPQIQDFTSENLHDFDFPVINNQNVDFPAGTLYSNVNQHMDESLQTGYWTNCGFDDTGLFGYTEFS</sequence>
<dbReference type="AlphaFoldDB" id="A0A6J0JN98"/>
<evidence type="ECO:0000256" key="3">
    <source>
        <dbReference type="ARBA" id="ARBA00023125"/>
    </source>
</evidence>
<dbReference type="KEGG" id="rsz:108809411"/>
<keyword evidence="7" id="KW-1185">Reference proteome</keyword>
<evidence type="ECO:0000313" key="7">
    <source>
        <dbReference type="Proteomes" id="UP000504610"/>
    </source>
</evidence>
<comment type="subcellular location">
    <subcellularLocation>
        <location evidence="1">Nucleus</location>
    </subcellularLocation>
</comment>
<evidence type="ECO:0000256" key="5">
    <source>
        <dbReference type="ARBA" id="ARBA00023242"/>
    </source>
</evidence>
<dbReference type="Pfam" id="PF02365">
    <property type="entry name" value="NAM"/>
    <property type="match status" value="1"/>
</dbReference>
<reference evidence="7" key="1">
    <citation type="journal article" date="2019" name="Database">
        <title>The radish genome database (RadishGD): an integrated information resource for radish genomics.</title>
        <authorList>
            <person name="Yu H.J."/>
            <person name="Baek S."/>
            <person name="Lee Y.J."/>
            <person name="Cho A."/>
            <person name="Mun J.H."/>
        </authorList>
    </citation>
    <scope>NUCLEOTIDE SEQUENCE [LARGE SCALE GENOMIC DNA]</scope>
    <source>
        <strain evidence="7">cv. WK10039</strain>
    </source>
</reference>
<dbReference type="OrthoDB" id="1931139at2759"/>
<dbReference type="Gene3D" id="2.170.150.80">
    <property type="entry name" value="NAC domain"/>
    <property type="match status" value="1"/>
</dbReference>
<dbReference type="SUPFAM" id="SSF101941">
    <property type="entry name" value="NAC domain"/>
    <property type="match status" value="1"/>
</dbReference>
<keyword evidence="3" id="KW-0238">DNA-binding</keyword>
<evidence type="ECO:0000256" key="4">
    <source>
        <dbReference type="ARBA" id="ARBA00023163"/>
    </source>
</evidence>
<dbReference type="GeneID" id="108809411"/>
<dbReference type="FunFam" id="2.170.150.80:FF:000002">
    <property type="entry name" value="Nac domain-containing protein 86"/>
    <property type="match status" value="1"/>
</dbReference>
<dbReference type="GO" id="GO:0006355">
    <property type="term" value="P:regulation of DNA-templated transcription"/>
    <property type="evidence" value="ECO:0007669"/>
    <property type="project" value="InterPro"/>
</dbReference>
<dbReference type="PANTHER" id="PTHR31744">
    <property type="entry name" value="PROTEIN CUP-SHAPED COTYLEDON 2-RELATED"/>
    <property type="match status" value="1"/>
</dbReference>
<accession>A0A6J0JN98</accession>
<dbReference type="InterPro" id="IPR036093">
    <property type="entry name" value="NAC_dom_sf"/>
</dbReference>
<evidence type="ECO:0000256" key="1">
    <source>
        <dbReference type="ARBA" id="ARBA00004123"/>
    </source>
</evidence>